<dbReference type="PANTHER" id="PTHR47691:SF3">
    <property type="entry name" value="HTH-TYPE TRANSCRIPTIONAL REGULATOR RV0890C-RELATED"/>
    <property type="match status" value="1"/>
</dbReference>
<organism evidence="1 2">
    <name type="scientific">Tetrapyrgos nigripes</name>
    <dbReference type="NCBI Taxonomy" id="182062"/>
    <lineage>
        <taxon>Eukaryota</taxon>
        <taxon>Fungi</taxon>
        <taxon>Dikarya</taxon>
        <taxon>Basidiomycota</taxon>
        <taxon>Agaricomycotina</taxon>
        <taxon>Agaricomycetes</taxon>
        <taxon>Agaricomycetidae</taxon>
        <taxon>Agaricales</taxon>
        <taxon>Marasmiineae</taxon>
        <taxon>Marasmiaceae</taxon>
        <taxon>Tetrapyrgos</taxon>
    </lineage>
</organism>
<dbReference type="Proteomes" id="UP000559256">
    <property type="component" value="Unassembled WGS sequence"/>
</dbReference>
<dbReference type="InterPro" id="IPR019734">
    <property type="entry name" value="TPR_rpt"/>
</dbReference>
<dbReference type="Gene3D" id="3.40.50.300">
    <property type="entry name" value="P-loop containing nucleotide triphosphate hydrolases"/>
    <property type="match status" value="1"/>
</dbReference>
<dbReference type="SUPFAM" id="SSF52540">
    <property type="entry name" value="P-loop containing nucleoside triphosphate hydrolases"/>
    <property type="match status" value="1"/>
</dbReference>
<dbReference type="SMART" id="SM00028">
    <property type="entry name" value="TPR"/>
    <property type="match status" value="4"/>
</dbReference>
<dbReference type="SUPFAM" id="SSF48452">
    <property type="entry name" value="TPR-like"/>
    <property type="match status" value="1"/>
</dbReference>
<dbReference type="InterPro" id="IPR027417">
    <property type="entry name" value="P-loop_NTPase"/>
</dbReference>
<evidence type="ECO:0008006" key="3">
    <source>
        <dbReference type="Google" id="ProtNLM"/>
    </source>
</evidence>
<keyword evidence="2" id="KW-1185">Reference proteome</keyword>
<dbReference type="InterPro" id="IPR011990">
    <property type="entry name" value="TPR-like_helical_dom_sf"/>
</dbReference>
<proteinExistence type="predicted"/>
<sequence>MKSSFQEITADDLLLQTPQAPAVFTGRSHLVEEAINLLCGPNHIHIAILGAGGIGKTSVALHITKNLSIKETFAGRCYFIPCEILADATNLIQGLVQAIGLQVAQGKEPLGILLDYLRGCDSLLFILDNFETPWNSKAQIEVKNLIEKICSFKSATVIVTMRGTDGPGQIKWHKLGGHSGLPALELGAAKEAFCSFSSDGDHAIMEDDPILVKLLLQMGGMTLAIMLIAQHARELPLNDLMEMWNIQKTAVLRKIGEQDNRLTSIEVSIQLTLKILRGKLSAIGEDVLRLVAFLPSGIPDWLKNLPKILPDATMQVLMLKKSCLIYDTGDKTLKILTPIGEYIVKIFRRPEHLENEIWRFYESFVDNLSQNSVAGDIQLGQHIGNILKILEIQIEKSLDRSHMNVLQKLCDYSQYFSRLVPLVKKSLGWKSQMTLSDQTKLMFLQEEMLRFMGEYSKAVGIINDVEELYKHQINQESTSNSKVITSTSNILMKNPIKQTQAECYRRLGRIFYLQNNYTKSQQKVQQARDLYDSIGDMGGVAQCLQSLGDICAVLCQYEDARVTLQQAKEQFEKAGDTRGAAQCLRSLGDICRMLYQHKDPKVMLQQAKGQFKRIGHRMGAPQCLQRLGDICRLLHQHEDAKIMLQQAKEQFERVGDTRGAAQCLRILGDICKLLNQHKDAKVMLQQAKEQFERVGDTRGAAQCL</sequence>
<dbReference type="Pfam" id="PF13424">
    <property type="entry name" value="TPR_12"/>
    <property type="match status" value="1"/>
</dbReference>
<evidence type="ECO:0000313" key="1">
    <source>
        <dbReference type="EMBL" id="KAF5323675.1"/>
    </source>
</evidence>
<evidence type="ECO:0000313" key="2">
    <source>
        <dbReference type="Proteomes" id="UP000559256"/>
    </source>
</evidence>
<reference evidence="1 2" key="1">
    <citation type="journal article" date="2020" name="ISME J.">
        <title>Uncovering the hidden diversity of litter-decomposition mechanisms in mushroom-forming fungi.</title>
        <authorList>
            <person name="Floudas D."/>
            <person name="Bentzer J."/>
            <person name="Ahren D."/>
            <person name="Johansson T."/>
            <person name="Persson P."/>
            <person name="Tunlid A."/>
        </authorList>
    </citation>
    <scope>NUCLEOTIDE SEQUENCE [LARGE SCALE GENOMIC DNA]</scope>
    <source>
        <strain evidence="1 2">CBS 291.85</strain>
    </source>
</reference>
<protein>
    <recommendedName>
        <fullName evidence="3">TPR-like protein</fullName>
    </recommendedName>
</protein>
<dbReference type="Gene3D" id="1.25.40.10">
    <property type="entry name" value="Tetratricopeptide repeat domain"/>
    <property type="match status" value="1"/>
</dbReference>
<dbReference type="PANTHER" id="PTHR47691">
    <property type="entry name" value="REGULATOR-RELATED"/>
    <property type="match status" value="1"/>
</dbReference>
<accession>A0A8H5BHW1</accession>
<name>A0A8H5BHW1_9AGAR</name>
<dbReference type="AlphaFoldDB" id="A0A8H5BHW1"/>
<gene>
    <name evidence="1" type="ORF">D9758_018353</name>
</gene>
<comment type="caution">
    <text evidence="1">The sequence shown here is derived from an EMBL/GenBank/DDBJ whole genome shotgun (WGS) entry which is preliminary data.</text>
</comment>
<dbReference type="EMBL" id="JAACJM010000389">
    <property type="protein sequence ID" value="KAF5323675.1"/>
    <property type="molecule type" value="Genomic_DNA"/>
</dbReference>